<dbReference type="RefSeq" id="WP_341399876.1">
    <property type="nucleotide sequence ID" value="NZ_JBBUTI010000010.1"/>
</dbReference>
<name>A0ABU9CAC9_9BURK</name>
<comment type="caution">
    <text evidence="2">The sequence shown here is derived from an EMBL/GenBank/DDBJ whole genome shotgun (WGS) entry which is preliminary data.</text>
</comment>
<dbReference type="Proteomes" id="UP001379945">
    <property type="component" value="Unassembled WGS sequence"/>
</dbReference>
<keyword evidence="1" id="KW-0732">Signal</keyword>
<dbReference type="InterPro" id="IPR013320">
    <property type="entry name" value="ConA-like_dom_sf"/>
</dbReference>
<dbReference type="EMBL" id="JBBUTI010000010">
    <property type="protein sequence ID" value="MEK8047567.1"/>
    <property type="molecule type" value="Genomic_DNA"/>
</dbReference>
<dbReference type="SUPFAM" id="SSF49899">
    <property type="entry name" value="Concanavalin A-like lectins/glucanases"/>
    <property type="match status" value="1"/>
</dbReference>
<accession>A0ABU9CAC9</accession>
<dbReference type="CDD" id="cd00413">
    <property type="entry name" value="Glyco_hydrolase_16"/>
    <property type="match status" value="1"/>
</dbReference>
<dbReference type="GO" id="GO:0016787">
    <property type="term" value="F:hydrolase activity"/>
    <property type="evidence" value="ECO:0007669"/>
    <property type="project" value="UniProtKB-KW"/>
</dbReference>
<evidence type="ECO:0000256" key="1">
    <source>
        <dbReference type="SAM" id="SignalP"/>
    </source>
</evidence>
<dbReference type="Gene3D" id="2.60.120.200">
    <property type="match status" value="1"/>
</dbReference>
<proteinExistence type="predicted"/>
<protein>
    <submittedName>
        <fullName evidence="2">Glycoside hydrolase family 16 protein</fullName>
    </submittedName>
</protein>
<keyword evidence="3" id="KW-1185">Reference proteome</keyword>
<keyword evidence="2" id="KW-0378">Hydrolase</keyword>
<feature type="chain" id="PRO_5046709739" evidence="1">
    <location>
        <begin position="21"/>
        <end position="330"/>
    </location>
</feature>
<evidence type="ECO:0000313" key="2">
    <source>
        <dbReference type="EMBL" id="MEK8047567.1"/>
    </source>
</evidence>
<feature type="signal peptide" evidence="1">
    <location>
        <begin position="1"/>
        <end position="20"/>
    </location>
</feature>
<organism evidence="2 3">
    <name type="scientific">Ideonella margarita</name>
    <dbReference type="NCBI Taxonomy" id="2984191"/>
    <lineage>
        <taxon>Bacteria</taxon>
        <taxon>Pseudomonadati</taxon>
        <taxon>Pseudomonadota</taxon>
        <taxon>Betaproteobacteria</taxon>
        <taxon>Burkholderiales</taxon>
        <taxon>Sphaerotilaceae</taxon>
        <taxon>Ideonella</taxon>
    </lineage>
</organism>
<gene>
    <name evidence="2" type="ORF">AACH00_14495</name>
</gene>
<reference evidence="2 3" key="1">
    <citation type="submission" date="2024-04" db="EMBL/GenBank/DDBJ databases">
        <title>Novel species of the genus Ideonella isolated from streams.</title>
        <authorList>
            <person name="Lu H."/>
        </authorList>
    </citation>
    <scope>NUCLEOTIDE SEQUENCE [LARGE SCALE GENOMIC DNA]</scope>
    <source>
        <strain evidence="2 3">LYT19W</strain>
    </source>
</reference>
<evidence type="ECO:0000313" key="3">
    <source>
        <dbReference type="Proteomes" id="UP001379945"/>
    </source>
</evidence>
<sequence length="330" mass="35124">MTPWMGRWLAALLAFGGAVAAGAGAAAAAAAAVAPAVAPAPAGAPGAPLPAGLWFDDFSDADVAGLALGGWRQRSAAGHPGVPGASWGAEPLTLIRDPQHPTRQWLRLQASTDGTPQGTRQTQLCHERKLLRGTTAARVRFADAPVQGADGDPVIQTFYSVAPLRHDFAPDFSEVDFEYLPNGGWGSPATRLYAISWQTVQVEPWQAWNSSHEATGSLDGWHVLMTQVTDTAVHMYLDGRLLATHTGRNVPSVPMSANLNLWFSPGGLLPPSPGQPRVWQQDVDWVMHWQNKQLSPAEVLATVEQLRSAGVARHDSVPTAVPPLPSPCDF</sequence>